<evidence type="ECO:0000256" key="3">
    <source>
        <dbReference type="ARBA" id="ARBA00022840"/>
    </source>
</evidence>
<keyword evidence="2" id="KW-0547">Nucleotide-binding</keyword>
<dbReference type="RefSeq" id="WP_075063209.1">
    <property type="nucleotide sequence ID" value="NZ_LGCL01000026.1"/>
</dbReference>
<dbReference type="STRING" id="1134406.ADN00_11755"/>
<organism evidence="5 6">
    <name type="scientific">Ornatilinea apprima</name>
    <dbReference type="NCBI Taxonomy" id="1134406"/>
    <lineage>
        <taxon>Bacteria</taxon>
        <taxon>Bacillati</taxon>
        <taxon>Chloroflexota</taxon>
        <taxon>Anaerolineae</taxon>
        <taxon>Anaerolineales</taxon>
        <taxon>Anaerolineaceae</taxon>
        <taxon>Ornatilinea</taxon>
    </lineage>
</organism>
<dbReference type="InterPro" id="IPR003439">
    <property type="entry name" value="ABC_transporter-like_ATP-bd"/>
</dbReference>
<dbReference type="InterPro" id="IPR027417">
    <property type="entry name" value="P-loop_NTPase"/>
</dbReference>
<dbReference type="GO" id="GO:0005886">
    <property type="term" value="C:plasma membrane"/>
    <property type="evidence" value="ECO:0007669"/>
    <property type="project" value="TreeGrafter"/>
</dbReference>
<dbReference type="Proteomes" id="UP000050417">
    <property type="component" value="Unassembled WGS sequence"/>
</dbReference>
<evidence type="ECO:0000313" key="6">
    <source>
        <dbReference type="Proteomes" id="UP000050417"/>
    </source>
</evidence>
<dbReference type="InterPro" id="IPR003593">
    <property type="entry name" value="AAA+_ATPase"/>
</dbReference>
<comment type="caution">
    <text evidence="5">The sequence shown here is derived from an EMBL/GenBank/DDBJ whole genome shotgun (WGS) entry which is preliminary data.</text>
</comment>
<dbReference type="PROSITE" id="PS50893">
    <property type="entry name" value="ABC_TRANSPORTER_2"/>
    <property type="match status" value="1"/>
</dbReference>
<dbReference type="PANTHER" id="PTHR24220">
    <property type="entry name" value="IMPORT ATP-BINDING PROTEIN"/>
    <property type="match status" value="1"/>
</dbReference>
<evidence type="ECO:0000256" key="2">
    <source>
        <dbReference type="ARBA" id="ARBA00022741"/>
    </source>
</evidence>
<accession>A0A0P6XJR2</accession>
<dbReference type="GO" id="GO:0005524">
    <property type="term" value="F:ATP binding"/>
    <property type="evidence" value="ECO:0007669"/>
    <property type="project" value="UniProtKB-KW"/>
</dbReference>
<dbReference type="InterPro" id="IPR015854">
    <property type="entry name" value="ABC_transpr_LolD-like"/>
</dbReference>
<dbReference type="Gene3D" id="3.40.50.300">
    <property type="entry name" value="P-loop containing nucleotide triphosphate hydrolases"/>
    <property type="match status" value="1"/>
</dbReference>
<evidence type="ECO:0000256" key="1">
    <source>
        <dbReference type="ARBA" id="ARBA00022448"/>
    </source>
</evidence>
<dbReference type="CDD" id="cd03255">
    <property type="entry name" value="ABC_MJ0796_LolCDE_FtsE"/>
    <property type="match status" value="1"/>
</dbReference>
<keyword evidence="6" id="KW-1185">Reference proteome</keyword>
<evidence type="ECO:0000313" key="5">
    <source>
        <dbReference type="EMBL" id="KPL76029.1"/>
    </source>
</evidence>
<protein>
    <recommendedName>
        <fullName evidence="4">ABC transporter domain-containing protein</fullName>
    </recommendedName>
</protein>
<evidence type="ECO:0000259" key="4">
    <source>
        <dbReference type="PROSITE" id="PS50893"/>
    </source>
</evidence>
<reference evidence="5 6" key="1">
    <citation type="submission" date="2015-07" db="EMBL/GenBank/DDBJ databases">
        <title>Genome sequence of Ornatilinea apprima DSM 23815.</title>
        <authorList>
            <person name="Hemp J."/>
            <person name="Ward L.M."/>
            <person name="Pace L.A."/>
            <person name="Fischer W.W."/>
        </authorList>
    </citation>
    <scope>NUCLEOTIDE SEQUENCE [LARGE SCALE GENOMIC DNA]</scope>
    <source>
        <strain evidence="5 6">P3M-1</strain>
    </source>
</reference>
<dbReference type="PATRIC" id="fig|1134406.4.peg.3827"/>
<dbReference type="InterPro" id="IPR017871">
    <property type="entry name" value="ABC_transporter-like_CS"/>
</dbReference>
<dbReference type="FunFam" id="3.40.50.300:FF:000032">
    <property type="entry name" value="Export ABC transporter ATP-binding protein"/>
    <property type="match status" value="1"/>
</dbReference>
<sequence length="250" mass="27605">MKQVLQAQQVRKLYRLGDHSVNALAGVDFAVEQGEFVAIMGPSGSGKSTLLHLLGGLDKPSEGEVILAGNRLSELNDQAATLARRHHVGFVFQFFNLLPTLTARENILLPLLIDGKDTNGYEERLLTLLDLVGLSERQNHKPDQLSGGEQQRVAIARALITAPELVLADEPTGNLDTKTGRAIMQLLRRSCDEFSQTMVVVTHDPQAAIYADRVIFLRDGLVVQQIHLNPQEPLAVRLKMVMDEMEKLAE</sequence>
<gene>
    <name evidence="5" type="ORF">ADN00_11755</name>
</gene>
<proteinExistence type="predicted"/>
<dbReference type="Pfam" id="PF00005">
    <property type="entry name" value="ABC_tran"/>
    <property type="match status" value="1"/>
</dbReference>
<dbReference type="EMBL" id="LGCL01000026">
    <property type="protein sequence ID" value="KPL76029.1"/>
    <property type="molecule type" value="Genomic_DNA"/>
</dbReference>
<name>A0A0P6XJR2_9CHLR</name>
<dbReference type="PANTHER" id="PTHR24220:SF86">
    <property type="entry name" value="ABC TRANSPORTER ABCH.1"/>
    <property type="match status" value="1"/>
</dbReference>
<dbReference type="SMART" id="SM00382">
    <property type="entry name" value="AAA"/>
    <property type="match status" value="1"/>
</dbReference>
<keyword evidence="3" id="KW-0067">ATP-binding</keyword>
<dbReference type="InterPro" id="IPR017911">
    <property type="entry name" value="MacB-like_ATP-bd"/>
</dbReference>
<dbReference type="GO" id="GO:0098796">
    <property type="term" value="C:membrane protein complex"/>
    <property type="evidence" value="ECO:0007669"/>
    <property type="project" value="UniProtKB-ARBA"/>
</dbReference>
<dbReference type="OrthoDB" id="9804270at2"/>
<feature type="domain" description="ABC transporter" evidence="4">
    <location>
        <begin position="5"/>
        <end position="244"/>
    </location>
</feature>
<keyword evidence="1" id="KW-0813">Transport</keyword>
<dbReference type="AlphaFoldDB" id="A0A0P6XJR2"/>
<dbReference type="GO" id="GO:0016887">
    <property type="term" value="F:ATP hydrolysis activity"/>
    <property type="evidence" value="ECO:0007669"/>
    <property type="project" value="InterPro"/>
</dbReference>
<dbReference type="PROSITE" id="PS00211">
    <property type="entry name" value="ABC_TRANSPORTER_1"/>
    <property type="match status" value="1"/>
</dbReference>
<dbReference type="GO" id="GO:0022857">
    <property type="term" value="F:transmembrane transporter activity"/>
    <property type="evidence" value="ECO:0007669"/>
    <property type="project" value="UniProtKB-ARBA"/>
</dbReference>
<dbReference type="SUPFAM" id="SSF52540">
    <property type="entry name" value="P-loop containing nucleoside triphosphate hydrolases"/>
    <property type="match status" value="1"/>
</dbReference>